<evidence type="ECO:0000313" key="1">
    <source>
        <dbReference type="EMBL" id="ACV96489.1"/>
    </source>
</evidence>
<gene>
    <name evidence="1" type="ORF">ICEVCHMEX1_0044</name>
</gene>
<accession>C9E5I3</accession>
<protein>
    <submittedName>
        <fullName evidence="1">Uncharacterized protein</fullName>
    </submittedName>
</protein>
<reference evidence="1" key="1">
    <citation type="journal article" date="2009" name="PLoS Genet.">
        <title>Comparative ICE genomics: insights into the evolution of the SXT/R391 family of ICEs.</title>
        <authorList>
            <person name="Wozniak R.A."/>
            <person name="Fouts D.E."/>
            <person name="Spagnoletti M."/>
            <person name="Colombo M.M."/>
            <person name="Ceccarelli D."/>
            <person name="Garriss G."/>
            <person name="Dery C."/>
            <person name="Burrus V."/>
            <person name="Waldor M.K."/>
        </authorList>
    </citation>
    <scope>NUCLEOTIDE SEQUENCE</scope>
    <source>
        <strain evidence="1">Mex1</strain>
    </source>
</reference>
<sequence length="47" mass="5213">MSAPVYFGADIALDVALYVVKGTFLRTIYGFASFELSSLANDFLYVR</sequence>
<name>C9E5I3_VIBCL</name>
<proteinExistence type="predicted"/>
<dbReference type="EMBL" id="GQ463143">
    <property type="protein sequence ID" value="ACV96489.1"/>
    <property type="molecule type" value="Genomic_DNA"/>
</dbReference>
<organism evidence="1">
    <name type="scientific">Vibrio cholerae Mex1</name>
    <dbReference type="NCBI Taxonomy" id="663913"/>
    <lineage>
        <taxon>Bacteria</taxon>
        <taxon>Pseudomonadati</taxon>
        <taxon>Pseudomonadota</taxon>
        <taxon>Gammaproteobacteria</taxon>
        <taxon>Vibrionales</taxon>
        <taxon>Vibrionaceae</taxon>
        <taxon>Vibrio</taxon>
    </lineage>
</organism>
<dbReference type="AlphaFoldDB" id="C9E5I3"/>
<reference evidence="1" key="2">
    <citation type="submission" date="2009-08" db="EMBL/GenBank/DDBJ databases">
        <title>Vibrio cholerae ICEVchMex1.</title>
        <authorList>
            <person name="Fouts D."/>
            <person name="Durkin S."/>
            <person name="Wozniak R."/>
            <person name="Waldor M."/>
        </authorList>
    </citation>
    <scope>NUCLEOTIDE SEQUENCE</scope>
    <source>
        <strain evidence="1">Mex1</strain>
    </source>
</reference>